<proteinExistence type="predicted"/>
<reference evidence="2" key="1">
    <citation type="journal article" date="2020" name="Stud. Mycol.">
        <title>101 Dothideomycetes genomes: a test case for predicting lifestyles and emergence of pathogens.</title>
        <authorList>
            <person name="Haridas S."/>
            <person name="Albert R."/>
            <person name="Binder M."/>
            <person name="Bloem J."/>
            <person name="Labutti K."/>
            <person name="Salamov A."/>
            <person name="Andreopoulos B."/>
            <person name="Baker S."/>
            <person name="Barry K."/>
            <person name="Bills G."/>
            <person name="Bluhm B."/>
            <person name="Cannon C."/>
            <person name="Castanera R."/>
            <person name="Culley D."/>
            <person name="Daum C."/>
            <person name="Ezra D."/>
            <person name="Gonzalez J."/>
            <person name="Henrissat B."/>
            <person name="Kuo A."/>
            <person name="Liang C."/>
            <person name="Lipzen A."/>
            <person name="Lutzoni F."/>
            <person name="Magnuson J."/>
            <person name="Mondo S."/>
            <person name="Nolan M."/>
            <person name="Ohm R."/>
            <person name="Pangilinan J."/>
            <person name="Park H.-J."/>
            <person name="Ramirez L."/>
            <person name="Alfaro M."/>
            <person name="Sun H."/>
            <person name="Tritt A."/>
            <person name="Yoshinaga Y."/>
            <person name="Zwiers L.-H."/>
            <person name="Turgeon B."/>
            <person name="Goodwin S."/>
            <person name="Spatafora J."/>
            <person name="Crous P."/>
            <person name="Grigoriev I."/>
        </authorList>
    </citation>
    <scope>NUCLEOTIDE SEQUENCE</scope>
    <source>
        <strain evidence="2">CBS 161.51</strain>
    </source>
</reference>
<feature type="compositionally biased region" description="Basic and acidic residues" evidence="1">
    <location>
        <begin position="1"/>
        <end position="10"/>
    </location>
</feature>
<dbReference type="EMBL" id="ML976033">
    <property type="protein sequence ID" value="KAF1942569.1"/>
    <property type="molecule type" value="Genomic_DNA"/>
</dbReference>
<evidence type="ECO:0000256" key="1">
    <source>
        <dbReference type="SAM" id="MobiDB-lite"/>
    </source>
</evidence>
<organism evidence="2 3">
    <name type="scientific">Clathrospora elynae</name>
    <dbReference type="NCBI Taxonomy" id="706981"/>
    <lineage>
        <taxon>Eukaryota</taxon>
        <taxon>Fungi</taxon>
        <taxon>Dikarya</taxon>
        <taxon>Ascomycota</taxon>
        <taxon>Pezizomycotina</taxon>
        <taxon>Dothideomycetes</taxon>
        <taxon>Pleosporomycetidae</taxon>
        <taxon>Pleosporales</taxon>
        <taxon>Diademaceae</taxon>
        <taxon>Clathrospora</taxon>
    </lineage>
</organism>
<dbReference type="Proteomes" id="UP000800038">
    <property type="component" value="Unassembled WGS sequence"/>
</dbReference>
<accession>A0A6A5SSK7</accession>
<evidence type="ECO:0000313" key="2">
    <source>
        <dbReference type="EMBL" id="KAF1942569.1"/>
    </source>
</evidence>
<dbReference type="AlphaFoldDB" id="A0A6A5SSK7"/>
<name>A0A6A5SSK7_9PLEO</name>
<sequence>MSRPDVHSVDVFENSEDDRSNAPPPPPPKSATDDTRPPPPPAAILNTNQYEILLQEAGLEAWLPPPAFVTLKHKPAKSEVIGNRKEGHVDTPEYRETRALHIGRVRTRVNANTPSVEERLLAVHMGSNQPQIHLRSEEDISKRNEKYFRTICSIYYYLDGQRPDFASTFKSGQANTEALIRAVKEIRGALTKRFFDPYFTTLEHFPGFHIGEEDWRAYLAKVEAGGLYSIYEWQIATDTLMVFTDDGMSLQPHNVPTMLKAHDQQRLNQLSPGTLIVRNVDRFYVFFVSLDEQMDRHKKLPKGTLLSSLLGHPGIAPRSKMAVDI</sequence>
<gene>
    <name evidence="2" type="ORF">EJ02DRAFT_421972</name>
</gene>
<keyword evidence="3" id="KW-1185">Reference proteome</keyword>
<feature type="region of interest" description="Disordered" evidence="1">
    <location>
        <begin position="1"/>
        <end position="44"/>
    </location>
</feature>
<evidence type="ECO:0000313" key="3">
    <source>
        <dbReference type="Proteomes" id="UP000800038"/>
    </source>
</evidence>
<protein>
    <submittedName>
        <fullName evidence="2">Uncharacterized protein</fullName>
    </submittedName>
</protein>